<dbReference type="PROSITE" id="PS50086">
    <property type="entry name" value="TBC_RABGAP"/>
    <property type="match status" value="1"/>
</dbReference>
<dbReference type="InterPro" id="IPR035969">
    <property type="entry name" value="Rab-GAP_TBC_sf"/>
</dbReference>
<dbReference type="AlphaFoldDB" id="A0A6M2DC91"/>
<evidence type="ECO:0000259" key="4">
    <source>
        <dbReference type="PROSITE" id="PS50086"/>
    </source>
</evidence>
<dbReference type="Gene3D" id="1.10.472.80">
    <property type="entry name" value="Ypt/Rab-GAP domain of gyp1p, domain 3"/>
    <property type="match status" value="1"/>
</dbReference>
<dbReference type="InterPro" id="IPR000195">
    <property type="entry name" value="Rab-GAP-TBC_dom"/>
</dbReference>
<sequence>MATSHLHTTDEYGFERPDNFDYERYEKFFSHYLITLARRARKWDNFLNRNTGIKKSNILKRYIRKGIPGPHRKHMWLSISEMKHKNNASQDLYRSLLSIKLEPGVLEIIKTDLPRTFPSNIFFNQEINRQNQLCNILVAYANFNKNVGYCQGLNYIAGLLLLTTNCESTSFFLLKYLAEDVLPSYYTRSMDGLIIDIKVLTELIQLKLPDVYKHIVDIGMPWPVIFTKWFVCLFAEVLPTETVLRIWDCLFYEGSKVLFRVGLTLLCILKPKILASTDFTTLFQCFQNMNDNHAVLDCHKFMDNVFTYPGKIKNSEINELRKRFKQH</sequence>
<feature type="domain" description="Rab-GAP TBC" evidence="4">
    <location>
        <begin position="66"/>
        <end position="254"/>
    </location>
</feature>
<dbReference type="InterPro" id="IPR050302">
    <property type="entry name" value="Rab_GAP_TBC_domain"/>
</dbReference>
<dbReference type="EMBL" id="GIIL01000003">
    <property type="protein sequence ID" value="NOV43729.1"/>
    <property type="molecule type" value="Transcribed_RNA"/>
</dbReference>
<dbReference type="PANTHER" id="PTHR47219">
    <property type="entry name" value="RAB GTPASE-ACTIVATING PROTEIN 1-LIKE"/>
    <property type="match status" value="1"/>
</dbReference>
<dbReference type="GO" id="GO:0031267">
    <property type="term" value="F:small GTPase binding"/>
    <property type="evidence" value="ECO:0007669"/>
    <property type="project" value="TreeGrafter"/>
</dbReference>
<accession>A0A6M2DC91</accession>
<organism evidence="5">
    <name type="scientific">Xenopsylla cheopis</name>
    <name type="common">Oriental rat flea</name>
    <name type="synonym">Pulex cheopis</name>
    <dbReference type="NCBI Taxonomy" id="163159"/>
    <lineage>
        <taxon>Eukaryota</taxon>
        <taxon>Metazoa</taxon>
        <taxon>Ecdysozoa</taxon>
        <taxon>Arthropoda</taxon>
        <taxon>Hexapoda</taxon>
        <taxon>Insecta</taxon>
        <taxon>Pterygota</taxon>
        <taxon>Neoptera</taxon>
        <taxon>Endopterygota</taxon>
        <taxon>Siphonaptera</taxon>
        <taxon>Pulicidae</taxon>
        <taxon>Xenopsyllinae</taxon>
        <taxon>Xenopsylla</taxon>
    </lineage>
</organism>
<evidence type="ECO:0000256" key="1">
    <source>
        <dbReference type="ARBA" id="ARBA00022468"/>
    </source>
</evidence>
<dbReference type="PANTHER" id="PTHR47219:SF10">
    <property type="entry name" value="GROWTH HORMONE-REGULATED TBC PROTEIN 1"/>
    <property type="match status" value="1"/>
</dbReference>
<proteinExistence type="predicted"/>
<dbReference type="Gene3D" id="1.10.8.270">
    <property type="entry name" value="putative rabgap domain of human tbc1 domain family member 14 like domains"/>
    <property type="match status" value="1"/>
</dbReference>
<keyword evidence="1" id="KW-0343">GTPase activation</keyword>
<protein>
    <recommendedName>
        <fullName evidence="3">Growth hormone-regulated TBC protein 1</fullName>
    </recommendedName>
</protein>
<evidence type="ECO:0000256" key="3">
    <source>
        <dbReference type="ARBA" id="ARBA00070878"/>
    </source>
</evidence>
<dbReference type="GO" id="GO:0005096">
    <property type="term" value="F:GTPase activator activity"/>
    <property type="evidence" value="ECO:0007669"/>
    <property type="project" value="UniProtKB-KW"/>
</dbReference>
<comment type="function">
    <text evidence="2">May act as a GTPase-activating protein for Rab family protein(s).</text>
</comment>
<dbReference type="SMART" id="SM00164">
    <property type="entry name" value="TBC"/>
    <property type="match status" value="1"/>
</dbReference>
<evidence type="ECO:0000256" key="2">
    <source>
        <dbReference type="ARBA" id="ARBA00043879"/>
    </source>
</evidence>
<dbReference type="FunFam" id="1.10.472.80:FF:000029">
    <property type="entry name" value="Growth hormone-regulated TBC protein 1"/>
    <property type="match status" value="1"/>
</dbReference>
<reference evidence="5" key="1">
    <citation type="submission" date="2020-03" db="EMBL/GenBank/DDBJ databases">
        <title>Transcriptomic Profiling of the Digestive Tract of the Rat Flea, Xenopsylla cheopis, Following Blood Feeding and Infection with Yersinia pestis.</title>
        <authorList>
            <person name="Bland D.M."/>
            <person name="Martens C.A."/>
            <person name="Virtaneva K."/>
            <person name="Kanakabandi K."/>
            <person name="Long D."/>
            <person name="Rosenke R."/>
            <person name="Saturday G.A."/>
            <person name="Hoyt F.H."/>
            <person name="Bruno D.P."/>
            <person name="Ribeiro J.M.C."/>
            <person name="Hinnebusch J."/>
        </authorList>
    </citation>
    <scope>NUCLEOTIDE SEQUENCE</scope>
</reference>
<dbReference type="FunFam" id="1.10.8.270:FF:000016">
    <property type="entry name" value="TBC1 domain family member 2A"/>
    <property type="match status" value="1"/>
</dbReference>
<dbReference type="SUPFAM" id="SSF47923">
    <property type="entry name" value="Ypt/Rab-GAP domain of gyp1p"/>
    <property type="match status" value="2"/>
</dbReference>
<dbReference type="Pfam" id="PF00566">
    <property type="entry name" value="RabGAP-TBC"/>
    <property type="match status" value="1"/>
</dbReference>
<evidence type="ECO:0000313" key="5">
    <source>
        <dbReference type="EMBL" id="NOV43729.1"/>
    </source>
</evidence>
<name>A0A6M2DC91_XENCH</name>